<dbReference type="InterPro" id="IPR008906">
    <property type="entry name" value="HATC_C_dom"/>
</dbReference>
<sequence>KLIRDQNLLSVFPNIDIALRISLCMAITNCSAERSFSALKRIKTYLRSLLEEERLNSLAILVIEADLMMRIKYDDIIEDFANKKS</sequence>
<dbReference type="InParanoid" id="E2B0F1"/>
<feature type="non-terminal residue" evidence="2">
    <location>
        <position position="85"/>
    </location>
</feature>
<evidence type="ECO:0000313" key="2">
    <source>
        <dbReference type="EMBL" id="EFN60838.1"/>
    </source>
</evidence>
<dbReference type="PANTHER" id="PTHR45749">
    <property type="match status" value="1"/>
</dbReference>
<dbReference type="PANTHER" id="PTHR45749:SF23">
    <property type="entry name" value="ZINC FINGER MYM-TYPE PROTEIN 1-LIKE"/>
    <property type="match status" value="1"/>
</dbReference>
<feature type="domain" description="HAT C-terminal dimerisation" evidence="1">
    <location>
        <begin position="11"/>
        <end position="66"/>
    </location>
</feature>
<dbReference type="GO" id="GO:0046983">
    <property type="term" value="F:protein dimerization activity"/>
    <property type="evidence" value="ECO:0007669"/>
    <property type="project" value="InterPro"/>
</dbReference>
<name>E2B0F1_CAMFO</name>
<proteinExistence type="predicted"/>
<organism evidence="3">
    <name type="scientific">Camponotus floridanus</name>
    <name type="common">Florida carpenter ant</name>
    <dbReference type="NCBI Taxonomy" id="104421"/>
    <lineage>
        <taxon>Eukaryota</taxon>
        <taxon>Metazoa</taxon>
        <taxon>Ecdysozoa</taxon>
        <taxon>Arthropoda</taxon>
        <taxon>Hexapoda</taxon>
        <taxon>Insecta</taxon>
        <taxon>Pterygota</taxon>
        <taxon>Neoptera</taxon>
        <taxon>Endopterygota</taxon>
        <taxon>Hymenoptera</taxon>
        <taxon>Apocrita</taxon>
        <taxon>Aculeata</taxon>
        <taxon>Formicoidea</taxon>
        <taxon>Formicidae</taxon>
        <taxon>Formicinae</taxon>
        <taxon>Camponotus</taxon>
    </lineage>
</organism>
<dbReference type="OrthoDB" id="6624624at2759"/>
<dbReference type="OMA" id="TNYSTEC"/>
<dbReference type="Pfam" id="PF05699">
    <property type="entry name" value="Dimer_Tnp_hAT"/>
    <property type="match status" value="1"/>
</dbReference>
<protein>
    <recommendedName>
        <fullName evidence="1">HAT C-terminal dimerisation domain-containing protein</fullName>
    </recommendedName>
</protein>
<keyword evidence="3" id="KW-1185">Reference proteome</keyword>
<gene>
    <name evidence="2" type="ORF">EAG_00308</name>
</gene>
<dbReference type="STRING" id="104421.E2B0F1"/>
<dbReference type="SUPFAM" id="SSF53098">
    <property type="entry name" value="Ribonuclease H-like"/>
    <property type="match status" value="1"/>
</dbReference>
<dbReference type="AlphaFoldDB" id="E2B0F1"/>
<accession>E2B0F1</accession>
<reference evidence="2 3" key="1">
    <citation type="journal article" date="2010" name="Science">
        <title>Genomic comparison of the ants Camponotus floridanus and Harpegnathos saltator.</title>
        <authorList>
            <person name="Bonasio R."/>
            <person name="Zhang G."/>
            <person name="Ye C."/>
            <person name="Mutti N.S."/>
            <person name="Fang X."/>
            <person name="Qin N."/>
            <person name="Donahue G."/>
            <person name="Yang P."/>
            <person name="Li Q."/>
            <person name="Li C."/>
            <person name="Zhang P."/>
            <person name="Huang Z."/>
            <person name="Berger S.L."/>
            <person name="Reinberg D."/>
            <person name="Wang J."/>
            <person name="Liebig J."/>
        </authorList>
    </citation>
    <scope>NUCLEOTIDE SEQUENCE [LARGE SCALE GENOMIC DNA]</scope>
    <source>
        <strain evidence="3">C129</strain>
    </source>
</reference>
<dbReference type="Proteomes" id="UP000000311">
    <property type="component" value="Unassembled WGS sequence"/>
</dbReference>
<evidence type="ECO:0000313" key="3">
    <source>
        <dbReference type="Proteomes" id="UP000000311"/>
    </source>
</evidence>
<dbReference type="InterPro" id="IPR012337">
    <property type="entry name" value="RNaseH-like_sf"/>
</dbReference>
<dbReference type="EMBL" id="GL444561">
    <property type="protein sequence ID" value="EFN60838.1"/>
    <property type="molecule type" value="Genomic_DNA"/>
</dbReference>
<evidence type="ECO:0000259" key="1">
    <source>
        <dbReference type="Pfam" id="PF05699"/>
    </source>
</evidence>
<feature type="non-terminal residue" evidence="2">
    <location>
        <position position="1"/>
    </location>
</feature>